<proteinExistence type="predicted"/>
<protein>
    <submittedName>
        <fullName evidence="2">Uncharacterized protein</fullName>
    </submittedName>
</protein>
<evidence type="ECO:0000313" key="3">
    <source>
        <dbReference type="Proteomes" id="UP001372338"/>
    </source>
</evidence>
<dbReference type="AlphaFoldDB" id="A0AAN9FDL9"/>
<accession>A0AAN9FDL9</accession>
<organism evidence="2 3">
    <name type="scientific">Crotalaria pallida</name>
    <name type="common">Smooth rattlebox</name>
    <name type="synonym">Crotalaria striata</name>
    <dbReference type="NCBI Taxonomy" id="3830"/>
    <lineage>
        <taxon>Eukaryota</taxon>
        <taxon>Viridiplantae</taxon>
        <taxon>Streptophyta</taxon>
        <taxon>Embryophyta</taxon>
        <taxon>Tracheophyta</taxon>
        <taxon>Spermatophyta</taxon>
        <taxon>Magnoliopsida</taxon>
        <taxon>eudicotyledons</taxon>
        <taxon>Gunneridae</taxon>
        <taxon>Pentapetalae</taxon>
        <taxon>rosids</taxon>
        <taxon>fabids</taxon>
        <taxon>Fabales</taxon>
        <taxon>Fabaceae</taxon>
        <taxon>Papilionoideae</taxon>
        <taxon>50 kb inversion clade</taxon>
        <taxon>genistoids sensu lato</taxon>
        <taxon>core genistoids</taxon>
        <taxon>Crotalarieae</taxon>
        <taxon>Crotalaria</taxon>
    </lineage>
</organism>
<feature type="region of interest" description="Disordered" evidence="1">
    <location>
        <begin position="213"/>
        <end position="242"/>
    </location>
</feature>
<dbReference type="EMBL" id="JAYWIO010000003">
    <property type="protein sequence ID" value="KAK7274394.1"/>
    <property type="molecule type" value="Genomic_DNA"/>
</dbReference>
<gene>
    <name evidence="2" type="ORF">RIF29_15479</name>
</gene>
<dbReference type="Proteomes" id="UP001372338">
    <property type="component" value="Unassembled WGS sequence"/>
</dbReference>
<sequence length="252" mass="28652">MRSLASASKTWRAIVSCWNNIVDGERWAVGDGCSINVWKDNWLPHGHRLQDLVQPDFTRPLRPWCHIQQQVDLYLKGKQSLGQKVGRFWEEISIRWIPPPMEWISLNTYGAAKLQSLVAAKGNPRGSPRLLFFFVWSRRRCLPRHPSPPWPTKKLRSVLSSSSLYLLRDRSLSSPSLSSPQRKLSHRHLHGLIARSLPSPVVNRDSLLQIEPKLATSASPPPSSVAAAKLHRRHQSLKHEPGPKLSVWFSVS</sequence>
<name>A0AAN9FDL9_CROPI</name>
<keyword evidence="3" id="KW-1185">Reference proteome</keyword>
<reference evidence="2 3" key="1">
    <citation type="submission" date="2024-01" db="EMBL/GenBank/DDBJ databases">
        <title>The genomes of 5 underutilized Papilionoideae crops provide insights into root nodulation and disease resistanc.</title>
        <authorList>
            <person name="Yuan L."/>
        </authorList>
    </citation>
    <scope>NUCLEOTIDE SEQUENCE [LARGE SCALE GENOMIC DNA]</scope>
    <source>
        <strain evidence="2">ZHUSHIDOU_FW_LH</strain>
        <tissue evidence="2">Leaf</tissue>
    </source>
</reference>
<evidence type="ECO:0000313" key="2">
    <source>
        <dbReference type="EMBL" id="KAK7274394.1"/>
    </source>
</evidence>
<comment type="caution">
    <text evidence="2">The sequence shown here is derived from an EMBL/GenBank/DDBJ whole genome shotgun (WGS) entry which is preliminary data.</text>
</comment>
<evidence type="ECO:0000256" key="1">
    <source>
        <dbReference type="SAM" id="MobiDB-lite"/>
    </source>
</evidence>